<evidence type="ECO:0000256" key="1">
    <source>
        <dbReference type="ARBA" id="ARBA00022898"/>
    </source>
</evidence>
<dbReference type="GO" id="GO:0030170">
    <property type="term" value="F:pyridoxal phosphate binding"/>
    <property type="evidence" value="ECO:0007669"/>
    <property type="project" value="UniProtKB-ARBA"/>
</dbReference>
<protein>
    <submittedName>
        <fullName evidence="6">DegT/DnrJ/EryC1/StrS family aminotransferase</fullName>
    </submittedName>
</protein>
<keyword evidence="7" id="KW-1185">Reference proteome</keyword>
<dbReference type="AlphaFoldDB" id="A0A5B9EHB2"/>
<evidence type="ECO:0000256" key="3">
    <source>
        <dbReference type="PIRSR" id="PIRSR000390-1"/>
    </source>
</evidence>
<dbReference type="Pfam" id="PF01041">
    <property type="entry name" value="DegT_DnrJ_EryC1"/>
    <property type="match status" value="1"/>
</dbReference>
<dbReference type="KEGG" id="talb:FTW19_06455"/>
<dbReference type="InterPro" id="IPR015424">
    <property type="entry name" value="PyrdxlP-dep_Trfase"/>
</dbReference>
<keyword evidence="6" id="KW-0808">Transferase</keyword>
<dbReference type="PANTHER" id="PTHR30244:SF36">
    <property type="entry name" value="3-OXO-GLUCOSE-6-PHOSPHATE:GLUTAMATE AMINOTRANSFERASE"/>
    <property type="match status" value="1"/>
</dbReference>
<dbReference type="InterPro" id="IPR015421">
    <property type="entry name" value="PyrdxlP-dep_Trfase_major"/>
</dbReference>
<organism evidence="6 7">
    <name type="scientific">Terriglobus albidus</name>
    <dbReference type="NCBI Taxonomy" id="1592106"/>
    <lineage>
        <taxon>Bacteria</taxon>
        <taxon>Pseudomonadati</taxon>
        <taxon>Acidobacteriota</taxon>
        <taxon>Terriglobia</taxon>
        <taxon>Terriglobales</taxon>
        <taxon>Acidobacteriaceae</taxon>
        <taxon>Terriglobus</taxon>
    </lineage>
</organism>
<name>A0A5B9EHB2_9BACT</name>
<comment type="similarity">
    <text evidence="2 5">Belongs to the DegT/DnrJ/EryC1 family.</text>
</comment>
<keyword evidence="6" id="KW-0032">Aminotransferase</keyword>
<evidence type="ECO:0000256" key="2">
    <source>
        <dbReference type="ARBA" id="ARBA00037999"/>
    </source>
</evidence>
<proteinExistence type="inferred from homology"/>
<gene>
    <name evidence="6" type="ORF">FTW19_06455</name>
</gene>
<dbReference type="SUPFAM" id="SSF53383">
    <property type="entry name" value="PLP-dependent transferases"/>
    <property type="match status" value="1"/>
</dbReference>
<dbReference type="EMBL" id="CP042806">
    <property type="protein sequence ID" value="QEE31219.1"/>
    <property type="molecule type" value="Genomic_DNA"/>
</dbReference>
<dbReference type="Gene3D" id="3.90.1150.10">
    <property type="entry name" value="Aspartate Aminotransferase, domain 1"/>
    <property type="match status" value="1"/>
</dbReference>
<sequence length="366" mass="40312">MLDFSREYQLRREEILAALELVADSQKFILGPEVEQFEAAAAAALQVKHAIGCASGTDALWLALAAAGVGPGDEVITTPFSFFASTSAILRAGAIPVFADIDPVTFNLSPAAAEAVITPRTKAILPVHLYGQPVDWDHFQQIADRHKLLLIEDAAQAWGARWKQIPAGSLGASAAFSFYPTKNLAAMGDAGMVTTNDDTVADHARALRTHGMRQRYFHDEIGWNARLDSFQAAVLNVRLKYVTAGNEERAQIAENYLHLFQQAGLIGAITLPEMLTNAHSAWHQYVIRAPRRNDLRTHLTAHQIGTEIYYPLPIHLQPSLSHLGYMAGTFPHSEQAAHEVLALPIFPGLRMDEQELVVQRIAEFYF</sequence>
<feature type="modified residue" description="N6-(pyridoxal phosphate)lysine" evidence="4">
    <location>
        <position position="182"/>
    </location>
</feature>
<dbReference type="Gene3D" id="3.40.640.10">
    <property type="entry name" value="Type I PLP-dependent aspartate aminotransferase-like (Major domain)"/>
    <property type="match status" value="1"/>
</dbReference>
<evidence type="ECO:0000256" key="5">
    <source>
        <dbReference type="RuleBase" id="RU004508"/>
    </source>
</evidence>
<evidence type="ECO:0000313" key="6">
    <source>
        <dbReference type="EMBL" id="QEE31219.1"/>
    </source>
</evidence>
<accession>A0A5B9EHB2</accession>
<dbReference type="OrthoDB" id="9810913at2"/>
<dbReference type="PANTHER" id="PTHR30244">
    <property type="entry name" value="TRANSAMINASE"/>
    <property type="match status" value="1"/>
</dbReference>
<evidence type="ECO:0000313" key="7">
    <source>
        <dbReference type="Proteomes" id="UP000321820"/>
    </source>
</evidence>
<evidence type="ECO:0000256" key="4">
    <source>
        <dbReference type="PIRSR" id="PIRSR000390-2"/>
    </source>
</evidence>
<keyword evidence="1 4" id="KW-0663">Pyridoxal phosphate</keyword>
<reference evidence="6 7" key="1">
    <citation type="submission" date="2019-08" db="EMBL/GenBank/DDBJ databases">
        <title>Complete genome sequence of Terriglobus albidus strain ORNL.</title>
        <authorList>
            <person name="Podar M."/>
        </authorList>
    </citation>
    <scope>NUCLEOTIDE SEQUENCE [LARGE SCALE GENOMIC DNA]</scope>
    <source>
        <strain evidence="6 7">ORNL</strain>
    </source>
</reference>
<dbReference type="FunFam" id="3.40.640.10:FF:000089">
    <property type="entry name" value="Aminotransferase, DegT/DnrJ/EryC1/StrS family"/>
    <property type="match status" value="1"/>
</dbReference>
<dbReference type="Proteomes" id="UP000321820">
    <property type="component" value="Chromosome"/>
</dbReference>
<dbReference type="GO" id="GO:0000271">
    <property type="term" value="P:polysaccharide biosynthetic process"/>
    <property type="evidence" value="ECO:0007669"/>
    <property type="project" value="TreeGrafter"/>
</dbReference>
<dbReference type="InterPro" id="IPR000653">
    <property type="entry name" value="DegT/StrS_aminotransferase"/>
</dbReference>
<dbReference type="PIRSF" id="PIRSF000390">
    <property type="entry name" value="PLP_StrS"/>
    <property type="match status" value="1"/>
</dbReference>
<dbReference type="GO" id="GO:0008483">
    <property type="term" value="F:transaminase activity"/>
    <property type="evidence" value="ECO:0007669"/>
    <property type="project" value="UniProtKB-KW"/>
</dbReference>
<feature type="active site" description="Proton acceptor" evidence="3">
    <location>
        <position position="182"/>
    </location>
</feature>
<dbReference type="InterPro" id="IPR015422">
    <property type="entry name" value="PyrdxlP-dep_Trfase_small"/>
</dbReference>
<dbReference type="CDD" id="cd00616">
    <property type="entry name" value="AHBA_syn"/>
    <property type="match status" value="1"/>
</dbReference>